<dbReference type="OrthoDB" id="4158087at2759"/>
<protein>
    <submittedName>
        <fullName evidence="1">Uncharacterized protein</fullName>
    </submittedName>
</protein>
<name>A0A2J6R7R3_HYAVF</name>
<accession>A0A2J6R7R3</accession>
<dbReference type="PANTHER" id="PTHR37540">
    <property type="entry name" value="TRANSCRIPTION FACTOR (ACR-2), PUTATIVE-RELATED-RELATED"/>
    <property type="match status" value="1"/>
</dbReference>
<gene>
    <name evidence="1" type="ORF">L207DRAFT_533877</name>
</gene>
<organism evidence="1 2">
    <name type="scientific">Hyaloscypha variabilis (strain UAMH 11265 / GT02V1 / F)</name>
    <name type="common">Meliniomyces variabilis</name>
    <dbReference type="NCBI Taxonomy" id="1149755"/>
    <lineage>
        <taxon>Eukaryota</taxon>
        <taxon>Fungi</taxon>
        <taxon>Dikarya</taxon>
        <taxon>Ascomycota</taxon>
        <taxon>Pezizomycotina</taxon>
        <taxon>Leotiomycetes</taxon>
        <taxon>Helotiales</taxon>
        <taxon>Hyaloscyphaceae</taxon>
        <taxon>Hyaloscypha</taxon>
        <taxon>Hyaloscypha variabilis</taxon>
    </lineage>
</organism>
<dbReference type="Proteomes" id="UP000235786">
    <property type="component" value="Unassembled WGS sequence"/>
</dbReference>
<evidence type="ECO:0000313" key="1">
    <source>
        <dbReference type="EMBL" id="PMD34554.1"/>
    </source>
</evidence>
<dbReference type="EMBL" id="KZ613953">
    <property type="protein sequence ID" value="PMD34554.1"/>
    <property type="molecule type" value="Genomic_DNA"/>
</dbReference>
<proteinExistence type="predicted"/>
<reference evidence="1 2" key="1">
    <citation type="submission" date="2016-04" db="EMBL/GenBank/DDBJ databases">
        <title>A degradative enzymes factory behind the ericoid mycorrhizal symbiosis.</title>
        <authorList>
            <consortium name="DOE Joint Genome Institute"/>
            <person name="Martino E."/>
            <person name="Morin E."/>
            <person name="Grelet G."/>
            <person name="Kuo A."/>
            <person name="Kohler A."/>
            <person name="Daghino S."/>
            <person name="Barry K."/>
            <person name="Choi C."/>
            <person name="Cichocki N."/>
            <person name="Clum A."/>
            <person name="Copeland A."/>
            <person name="Hainaut M."/>
            <person name="Haridas S."/>
            <person name="Labutti K."/>
            <person name="Lindquist E."/>
            <person name="Lipzen A."/>
            <person name="Khouja H.-R."/>
            <person name="Murat C."/>
            <person name="Ohm R."/>
            <person name="Olson A."/>
            <person name="Spatafora J."/>
            <person name="Veneault-Fourrey C."/>
            <person name="Henrissat B."/>
            <person name="Grigoriev I."/>
            <person name="Martin F."/>
            <person name="Perotto S."/>
        </authorList>
    </citation>
    <scope>NUCLEOTIDE SEQUENCE [LARGE SCALE GENOMIC DNA]</scope>
    <source>
        <strain evidence="1 2">F</strain>
    </source>
</reference>
<keyword evidence="2" id="KW-1185">Reference proteome</keyword>
<sequence>MAASSQSKKSFAFVPVDKDGSHAASLSFIRSHAVRGALRQKKLGGPIASATQEIEKVPFQTGRFRILSSHTKVKTAKPKSQEGSQPISMIEEDLVAPRKFIILSRILVSHNNSLLRSDLAYAGLTLSKPYFLPTEPIRPISQVLDGSSATKHISIPFPPSTMLDILREIRVLSRYLEKDSLIDSERLYFCTTILRTQYQLTAFSAENAFRKRQSQNEEPASIFPSLFYQASTSLSLTIYINIVLRKLPLRSSLHHTIAKHVKSNLEREGLQLILTWAADLELLLWILFITAVANIDRVERLYFVQELKLVVMELRILTFEEYIKALKVIVWSDSFCFLQSMILWEEIGRLS</sequence>
<dbReference type="PANTHER" id="PTHR37540:SF5">
    <property type="entry name" value="TRANSCRIPTION FACTOR DOMAIN-CONTAINING PROTEIN"/>
    <property type="match status" value="1"/>
</dbReference>
<evidence type="ECO:0000313" key="2">
    <source>
        <dbReference type="Proteomes" id="UP000235786"/>
    </source>
</evidence>
<dbReference type="AlphaFoldDB" id="A0A2J6R7R3"/>